<evidence type="ECO:0000313" key="1">
    <source>
        <dbReference type="EMBL" id="KAK8057797.1"/>
    </source>
</evidence>
<evidence type="ECO:0000313" key="2">
    <source>
        <dbReference type="Proteomes" id="UP001446871"/>
    </source>
</evidence>
<comment type="caution">
    <text evidence="1">The sequence shown here is derived from an EMBL/GenBank/DDBJ whole genome shotgun (WGS) entry which is preliminary data.</text>
</comment>
<accession>A0ABR1UFV5</accession>
<dbReference type="PANTHER" id="PTHR33112:SF16">
    <property type="entry name" value="HETEROKARYON INCOMPATIBILITY DOMAIN-CONTAINING PROTEIN"/>
    <property type="match status" value="1"/>
</dbReference>
<dbReference type="EMBL" id="JAQQWM010000007">
    <property type="protein sequence ID" value="KAK8057797.1"/>
    <property type="molecule type" value="Genomic_DNA"/>
</dbReference>
<protein>
    <submittedName>
        <fullName evidence="1">Heterokaryon incompatibility protein</fullName>
    </submittedName>
</protein>
<keyword evidence="2" id="KW-1185">Reference proteome</keyword>
<gene>
    <name evidence="1" type="ORF">PG996_011734</name>
</gene>
<name>A0ABR1UFV5_9PEZI</name>
<reference evidence="1 2" key="1">
    <citation type="submission" date="2023-01" db="EMBL/GenBank/DDBJ databases">
        <title>Analysis of 21 Apiospora genomes using comparative genomics revels a genus with tremendous synthesis potential of carbohydrate active enzymes and secondary metabolites.</title>
        <authorList>
            <person name="Sorensen T."/>
        </authorList>
    </citation>
    <scope>NUCLEOTIDE SEQUENCE [LARGE SCALE GENOMIC DNA]</scope>
    <source>
        <strain evidence="1 2">CBS 83171</strain>
    </source>
</reference>
<sequence>MHRIYATSSLTIINKDGQDAGYGLRGLRGISAPRSIKKLLVPLAGAETIITKKPAYIPRNPSMFNYEKRMWTYQEEAFAKRRIVFKEGMVEWQCNCANWYEHRVRRPEVNGFEAAKGHGTHGVGQLKNMIPSLMGLSHLFKYFNGRALGFDEDVYNAFSGLQTYLNGIFPSGLMFGHPKLFFEISLCWHAADSPCGRRVSLRRRELSEAYTGDPVRNRLPSWSWMGWQGEIVFPMDQEQVKYSGPFCGGFTQAVTKWHALPTPNYTTKQPINAIWHIYREGPWKEQWEHESSMKQDCYYVLWIEWERDVAYRRGSGYVLADRWEELAEVDKVEVTLG</sequence>
<dbReference type="Proteomes" id="UP001446871">
    <property type="component" value="Unassembled WGS sequence"/>
</dbReference>
<dbReference type="PANTHER" id="PTHR33112">
    <property type="entry name" value="DOMAIN PROTEIN, PUTATIVE-RELATED"/>
    <property type="match status" value="1"/>
</dbReference>
<organism evidence="1 2">
    <name type="scientific">Apiospora saccharicola</name>
    <dbReference type="NCBI Taxonomy" id="335842"/>
    <lineage>
        <taxon>Eukaryota</taxon>
        <taxon>Fungi</taxon>
        <taxon>Dikarya</taxon>
        <taxon>Ascomycota</taxon>
        <taxon>Pezizomycotina</taxon>
        <taxon>Sordariomycetes</taxon>
        <taxon>Xylariomycetidae</taxon>
        <taxon>Amphisphaeriales</taxon>
        <taxon>Apiosporaceae</taxon>
        <taxon>Apiospora</taxon>
    </lineage>
</organism>
<proteinExistence type="predicted"/>